<proteinExistence type="predicted"/>
<feature type="coiled-coil region" evidence="1">
    <location>
        <begin position="85"/>
        <end position="112"/>
    </location>
</feature>
<dbReference type="InterPro" id="IPR010982">
    <property type="entry name" value="Lambda_DNA-bd_dom_sf"/>
</dbReference>
<keyword evidence="1" id="KW-0175">Coiled coil</keyword>
<dbReference type="GO" id="GO:0003677">
    <property type="term" value="F:DNA binding"/>
    <property type="evidence" value="ECO:0007669"/>
    <property type="project" value="InterPro"/>
</dbReference>
<dbReference type="Pfam" id="PF01381">
    <property type="entry name" value="HTH_3"/>
    <property type="match status" value="1"/>
</dbReference>
<evidence type="ECO:0000256" key="1">
    <source>
        <dbReference type="SAM" id="Coils"/>
    </source>
</evidence>
<gene>
    <name evidence="3" type="ORF">AsAng_0030830</name>
</gene>
<accession>A0A915YFU0</accession>
<dbReference type="CDD" id="cd00093">
    <property type="entry name" value="HTH_XRE"/>
    <property type="match status" value="1"/>
</dbReference>
<feature type="domain" description="HTH cro/C1-type" evidence="2">
    <location>
        <begin position="19"/>
        <end position="62"/>
    </location>
</feature>
<sequence length="120" mass="13800">MAVHQRFEELLNKLKTNGTKLSKELSVSQTAISRVLNGSTLPSSKILIPLVDKYPRVNLTWLLIGKGEMFVHENPVDKDYLDRLADSLERENHLLRDRIDFLAEELEAIRKEVEAMPDED</sequence>
<dbReference type="KEGG" id="aup:AsAng_0030830"/>
<evidence type="ECO:0000313" key="3">
    <source>
        <dbReference type="EMBL" id="BDS12362.1"/>
    </source>
</evidence>
<dbReference type="EMBL" id="AP026867">
    <property type="protein sequence ID" value="BDS12362.1"/>
    <property type="molecule type" value="Genomic_DNA"/>
</dbReference>
<evidence type="ECO:0000313" key="4">
    <source>
        <dbReference type="Proteomes" id="UP001060919"/>
    </source>
</evidence>
<dbReference type="InterPro" id="IPR001387">
    <property type="entry name" value="Cro/C1-type_HTH"/>
</dbReference>
<reference evidence="3" key="1">
    <citation type="submission" date="2022-09" db="EMBL/GenBank/DDBJ databases">
        <title>Aureispira anguillicida sp. nov., isolated from Leptocephalus of Japanese eel Anguilla japonica.</title>
        <authorList>
            <person name="Yuasa K."/>
            <person name="Mekata T."/>
            <person name="Ikunari K."/>
        </authorList>
    </citation>
    <scope>NUCLEOTIDE SEQUENCE</scope>
    <source>
        <strain evidence="3">EL160426</strain>
    </source>
</reference>
<dbReference type="AlphaFoldDB" id="A0A915YFU0"/>
<organism evidence="3 4">
    <name type="scientific">Aureispira anguillae</name>
    <dbReference type="NCBI Taxonomy" id="2864201"/>
    <lineage>
        <taxon>Bacteria</taxon>
        <taxon>Pseudomonadati</taxon>
        <taxon>Bacteroidota</taxon>
        <taxon>Saprospiria</taxon>
        <taxon>Saprospirales</taxon>
        <taxon>Saprospiraceae</taxon>
        <taxon>Aureispira</taxon>
    </lineage>
</organism>
<dbReference type="Gene3D" id="1.10.260.40">
    <property type="entry name" value="lambda repressor-like DNA-binding domains"/>
    <property type="match status" value="1"/>
</dbReference>
<protein>
    <submittedName>
        <fullName evidence="3">Helix-turn-helix domain-containing protein</fullName>
    </submittedName>
</protein>
<name>A0A915YFU0_9BACT</name>
<evidence type="ECO:0000259" key="2">
    <source>
        <dbReference type="PROSITE" id="PS50943"/>
    </source>
</evidence>
<dbReference type="SUPFAM" id="SSF47413">
    <property type="entry name" value="lambda repressor-like DNA-binding domains"/>
    <property type="match status" value="1"/>
</dbReference>
<dbReference type="PROSITE" id="PS50943">
    <property type="entry name" value="HTH_CROC1"/>
    <property type="match status" value="1"/>
</dbReference>
<dbReference type="RefSeq" id="WP_264793437.1">
    <property type="nucleotide sequence ID" value="NZ_AP026867.1"/>
</dbReference>
<dbReference type="Proteomes" id="UP001060919">
    <property type="component" value="Chromosome"/>
</dbReference>
<keyword evidence="4" id="KW-1185">Reference proteome</keyword>